<gene>
    <name evidence="2" type="ORF">M011DRAFT_401412</name>
</gene>
<dbReference type="Pfam" id="PF00415">
    <property type="entry name" value="RCC1"/>
    <property type="match status" value="2"/>
</dbReference>
<reference evidence="2" key="1">
    <citation type="journal article" date="2020" name="Stud. Mycol.">
        <title>101 Dothideomycetes genomes: a test case for predicting lifestyles and emergence of pathogens.</title>
        <authorList>
            <person name="Haridas S."/>
            <person name="Albert R."/>
            <person name="Binder M."/>
            <person name="Bloem J."/>
            <person name="Labutti K."/>
            <person name="Salamov A."/>
            <person name="Andreopoulos B."/>
            <person name="Baker S."/>
            <person name="Barry K."/>
            <person name="Bills G."/>
            <person name="Bluhm B."/>
            <person name="Cannon C."/>
            <person name="Castanera R."/>
            <person name="Culley D."/>
            <person name="Daum C."/>
            <person name="Ezra D."/>
            <person name="Gonzalez J."/>
            <person name="Henrissat B."/>
            <person name="Kuo A."/>
            <person name="Liang C."/>
            <person name="Lipzen A."/>
            <person name="Lutzoni F."/>
            <person name="Magnuson J."/>
            <person name="Mondo S."/>
            <person name="Nolan M."/>
            <person name="Ohm R."/>
            <person name="Pangilinan J."/>
            <person name="Park H.-J."/>
            <person name="Ramirez L."/>
            <person name="Alfaro M."/>
            <person name="Sun H."/>
            <person name="Tritt A."/>
            <person name="Yoshinaga Y."/>
            <person name="Zwiers L.-H."/>
            <person name="Turgeon B."/>
            <person name="Goodwin S."/>
            <person name="Spatafora J."/>
            <person name="Crous P."/>
            <person name="Grigoriev I."/>
        </authorList>
    </citation>
    <scope>NUCLEOTIDE SEQUENCE</scope>
    <source>
        <strain evidence="2">CBS 119925</strain>
    </source>
</reference>
<dbReference type="PROSITE" id="PS50012">
    <property type="entry name" value="RCC1_3"/>
    <property type="match status" value="3"/>
</dbReference>
<feature type="repeat" description="RCC1" evidence="1">
    <location>
        <begin position="270"/>
        <end position="307"/>
    </location>
</feature>
<feature type="repeat" description="RCC1" evidence="1">
    <location>
        <begin position="177"/>
        <end position="227"/>
    </location>
</feature>
<evidence type="ECO:0000313" key="2">
    <source>
        <dbReference type="EMBL" id="KAF2748037.1"/>
    </source>
</evidence>
<dbReference type="InterPro" id="IPR009091">
    <property type="entry name" value="RCC1/BLIP-II"/>
</dbReference>
<keyword evidence="3" id="KW-1185">Reference proteome</keyword>
<dbReference type="SUPFAM" id="SSF50985">
    <property type="entry name" value="RCC1/BLIP-II"/>
    <property type="match status" value="1"/>
</dbReference>
<dbReference type="Proteomes" id="UP000799440">
    <property type="component" value="Unassembled WGS sequence"/>
</dbReference>
<dbReference type="Pfam" id="PF13540">
    <property type="entry name" value="RCC1_2"/>
    <property type="match status" value="1"/>
</dbReference>
<name>A0A6A6VG06_9PLEO</name>
<dbReference type="InterPro" id="IPR000408">
    <property type="entry name" value="Reg_chr_condens"/>
</dbReference>
<dbReference type="InterPro" id="IPR051553">
    <property type="entry name" value="Ran_GTPase-activating"/>
</dbReference>
<evidence type="ECO:0000313" key="3">
    <source>
        <dbReference type="Proteomes" id="UP000799440"/>
    </source>
</evidence>
<accession>A0A6A6VG06</accession>
<sequence>MVYRLYAYGSNGEGQLGLGRVDDKVFGAQVENPPPCLEEIESICGGGNHTLMRTRSGHVWGAGCNLNKQLLGISDREQDVCSPVLEFKQLHCMNCVTGCAAAWESSAYALLGPVLADLGAFTTIYTSGRGLQGELGRGPAVEVHPTTRSEQIYDPLPGIAGDIAAGMYHYVAVVEPDSVYGWGRSKNGQLGKTEHKSISQPTLISDVPFWPHRVACGQNFTYIVGYPGTGEHLVLGEDKHGLQSDAPFDVKGWKDIGATWNAIFVLFEDGSLKAWGKSNLWSLVPPNLPPLEQIAVGSDHIVAITRDGKVISWGWAVHGNCGPLDHLKKPLGKGYVTGQWNEIPLDGKPVKIGAGYSTTFVITKTDEPA</sequence>
<organism evidence="2 3">
    <name type="scientific">Sporormia fimetaria CBS 119925</name>
    <dbReference type="NCBI Taxonomy" id="1340428"/>
    <lineage>
        <taxon>Eukaryota</taxon>
        <taxon>Fungi</taxon>
        <taxon>Dikarya</taxon>
        <taxon>Ascomycota</taxon>
        <taxon>Pezizomycotina</taxon>
        <taxon>Dothideomycetes</taxon>
        <taxon>Pleosporomycetidae</taxon>
        <taxon>Pleosporales</taxon>
        <taxon>Sporormiaceae</taxon>
        <taxon>Sporormia</taxon>
    </lineage>
</organism>
<protein>
    <submittedName>
        <fullName evidence="2">RCC1/BLIP-II</fullName>
    </submittedName>
</protein>
<dbReference type="GO" id="GO:0005737">
    <property type="term" value="C:cytoplasm"/>
    <property type="evidence" value="ECO:0007669"/>
    <property type="project" value="TreeGrafter"/>
</dbReference>
<dbReference type="PANTHER" id="PTHR45982">
    <property type="entry name" value="REGULATOR OF CHROMOSOME CONDENSATION"/>
    <property type="match status" value="1"/>
</dbReference>
<dbReference type="Gene3D" id="2.130.10.30">
    <property type="entry name" value="Regulator of chromosome condensation 1/beta-lactamase-inhibitor protein II"/>
    <property type="match status" value="2"/>
</dbReference>
<dbReference type="PRINTS" id="PR00633">
    <property type="entry name" value="RCCNDNSATION"/>
</dbReference>
<feature type="repeat" description="RCC1" evidence="1">
    <location>
        <begin position="3"/>
        <end position="56"/>
    </location>
</feature>
<dbReference type="PANTHER" id="PTHR45982:SF5">
    <property type="entry name" value="RCC DOMAIN-CONTAINING PROTEIN ATS1"/>
    <property type="match status" value="1"/>
</dbReference>
<proteinExistence type="predicted"/>
<dbReference type="OrthoDB" id="5370059at2759"/>
<dbReference type="GO" id="GO:0005085">
    <property type="term" value="F:guanyl-nucleotide exchange factor activity"/>
    <property type="evidence" value="ECO:0007669"/>
    <property type="project" value="TreeGrafter"/>
</dbReference>
<dbReference type="AlphaFoldDB" id="A0A6A6VG06"/>
<evidence type="ECO:0000256" key="1">
    <source>
        <dbReference type="PROSITE-ProRule" id="PRU00235"/>
    </source>
</evidence>
<dbReference type="EMBL" id="MU006570">
    <property type="protein sequence ID" value="KAF2748037.1"/>
    <property type="molecule type" value="Genomic_DNA"/>
</dbReference>